<accession>A0A818H7B5</accession>
<dbReference type="GO" id="GO:0005886">
    <property type="term" value="C:plasma membrane"/>
    <property type="evidence" value="ECO:0007669"/>
    <property type="project" value="TreeGrafter"/>
</dbReference>
<dbReference type="EMBL" id="CAJOAY010000035">
    <property type="protein sequence ID" value="CAF3499854.1"/>
    <property type="molecule type" value="Genomic_DNA"/>
</dbReference>
<feature type="non-terminal residue" evidence="6">
    <location>
        <position position="1"/>
    </location>
</feature>
<evidence type="ECO:0000256" key="4">
    <source>
        <dbReference type="ARBA" id="ARBA00023136"/>
    </source>
</evidence>
<evidence type="ECO:0000259" key="5">
    <source>
        <dbReference type="Pfam" id="PF03522"/>
    </source>
</evidence>
<sequence>YTLVEDLQVRNKMHSAARLNQTILERSRNAQLVLINLPKVPRTNVNADYAYIEFVDQLCAGIYRCILVKGGGREVITIFS</sequence>
<dbReference type="GO" id="GO:0015379">
    <property type="term" value="F:potassium:chloride symporter activity"/>
    <property type="evidence" value="ECO:0007669"/>
    <property type="project" value="TreeGrafter"/>
</dbReference>
<dbReference type="GO" id="GO:1990573">
    <property type="term" value="P:potassium ion import across plasma membrane"/>
    <property type="evidence" value="ECO:0007669"/>
    <property type="project" value="TreeGrafter"/>
</dbReference>
<dbReference type="Proteomes" id="UP000663881">
    <property type="component" value="Unassembled WGS sequence"/>
</dbReference>
<keyword evidence="3" id="KW-1133">Transmembrane helix</keyword>
<dbReference type="InterPro" id="IPR018491">
    <property type="entry name" value="SLC12_C"/>
</dbReference>
<keyword evidence="4" id="KW-0472">Membrane</keyword>
<dbReference type="GO" id="GO:0006884">
    <property type="term" value="P:cell volume homeostasis"/>
    <property type="evidence" value="ECO:0007669"/>
    <property type="project" value="TreeGrafter"/>
</dbReference>
<dbReference type="GO" id="GO:0007268">
    <property type="term" value="P:chemical synaptic transmission"/>
    <property type="evidence" value="ECO:0007669"/>
    <property type="project" value="TreeGrafter"/>
</dbReference>
<dbReference type="AlphaFoldDB" id="A0A818H7B5"/>
<dbReference type="PANTHER" id="PTHR11827">
    <property type="entry name" value="SOLUTE CARRIER FAMILY 12, CATION COTRANSPORTERS"/>
    <property type="match status" value="1"/>
</dbReference>
<comment type="caution">
    <text evidence="6">The sequence shown here is derived from an EMBL/GenBank/DDBJ whole genome shotgun (WGS) entry which is preliminary data.</text>
</comment>
<dbReference type="PANTHER" id="PTHR11827:SF73">
    <property type="entry name" value="KAZACHOC, ISOFORM G"/>
    <property type="match status" value="1"/>
</dbReference>
<proteinExistence type="predicted"/>
<evidence type="ECO:0000313" key="6">
    <source>
        <dbReference type="EMBL" id="CAF3499854.1"/>
    </source>
</evidence>
<dbReference type="GO" id="GO:0045202">
    <property type="term" value="C:synapse"/>
    <property type="evidence" value="ECO:0007669"/>
    <property type="project" value="GOC"/>
</dbReference>
<comment type="subcellular location">
    <subcellularLocation>
        <location evidence="1">Membrane</location>
        <topology evidence="1">Multi-pass membrane protein</topology>
    </subcellularLocation>
</comment>
<dbReference type="Pfam" id="PF03522">
    <property type="entry name" value="SLC12"/>
    <property type="match status" value="1"/>
</dbReference>
<evidence type="ECO:0000256" key="1">
    <source>
        <dbReference type="ARBA" id="ARBA00004141"/>
    </source>
</evidence>
<gene>
    <name evidence="6" type="ORF">OKA104_LOCUS1432</name>
</gene>
<dbReference type="GO" id="GO:0055064">
    <property type="term" value="P:chloride ion homeostasis"/>
    <property type="evidence" value="ECO:0007669"/>
    <property type="project" value="TreeGrafter"/>
</dbReference>
<name>A0A818H7B5_9BILA</name>
<dbReference type="InterPro" id="IPR004842">
    <property type="entry name" value="SLC12A_fam"/>
</dbReference>
<feature type="domain" description="SLC12A transporter C-terminal" evidence="5">
    <location>
        <begin position="7"/>
        <end position="80"/>
    </location>
</feature>
<dbReference type="GO" id="GO:0055075">
    <property type="term" value="P:potassium ion homeostasis"/>
    <property type="evidence" value="ECO:0007669"/>
    <property type="project" value="TreeGrafter"/>
</dbReference>
<organism evidence="6 7">
    <name type="scientific">Adineta steineri</name>
    <dbReference type="NCBI Taxonomy" id="433720"/>
    <lineage>
        <taxon>Eukaryota</taxon>
        <taxon>Metazoa</taxon>
        <taxon>Spiralia</taxon>
        <taxon>Gnathifera</taxon>
        <taxon>Rotifera</taxon>
        <taxon>Eurotatoria</taxon>
        <taxon>Bdelloidea</taxon>
        <taxon>Adinetida</taxon>
        <taxon>Adinetidae</taxon>
        <taxon>Adineta</taxon>
    </lineage>
</organism>
<evidence type="ECO:0000313" key="7">
    <source>
        <dbReference type="Proteomes" id="UP000663881"/>
    </source>
</evidence>
<reference evidence="6" key="1">
    <citation type="submission" date="2021-02" db="EMBL/GenBank/DDBJ databases">
        <authorList>
            <person name="Nowell W R."/>
        </authorList>
    </citation>
    <scope>NUCLEOTIDE SEQUENCE</scope>
</reference>
<protein>
    <recommendedName>
        <fullName evidence="5">SLC12A transporter C-terminal domain-containing protein</fullName>
    </recommendedName>
</protein>
<evidence type="ECO:0000256" key="2">
    <source>
        <dbReference type="ARBA" id="ARBA00022692"/>
    </source>
</evidence>
<keyword evidence="2" id="KW-0812">Transmembrane</keyword>
<evidence type="ECO:0000256" key="3">
    <source>
        <dbReference type="ARBA" id="ARBA00022989"/>
    </source>
</evidence>